<organism evidence="7 8">
    <name type="scientific">Lysinibacillus odysseyi 34hs-1 = NBRC 100172</name>
    <dbReference type="NCBI Taxonomy" id="1220589"/>
    <lineage>
        <taxon>Bacteria</taxon>
        <taxon>Bacillati</taxon>
        <taxon>Bacillota</taxon>
        <taxon>Bacilli</taxon>
        <taxon>Bacillales</taxon>
        <taxon>Bacillaceae</taxon>
        <taxon>Lysinibacillus</taxon>
    </lineage>
</organism>
<evidence type="ECO:0000313" key="8">
    <source>
        <dbReference type="Proteomes" id="UP000030437"/>
    </source>
</evidence>
<feature type="transmembrane region" description="Helical" evidence="5">
    <location>
        <begin position="136"/>
        <end position="153"/>
    </location>
</feature>
<feature type="transmembrane region" description="Helical" evidence="5">
    <location>
        <begin position="159"/>
        <end position="179"/>
    </location>
</feature>
<protein>
    <submittedName>
        <fullName evidence="7">Multidrug ABC transporter ATP-binding protein</fullName>
    </submittedName>
</protein>
<dbReference type="eggNOG" id="COG1132">
    <property type="taxonomic scope" value="Bacteria"/>
</dbReference>
<feature type="transmembrane region" description="Helical" evidence="5">
    <location>
        <begin position="54"/>
        <end position="80"/>
    </location>
</feature>
<dbReference type="InterPro" id="IPR039421">
    <property type="entry name" value="Type_1_exporter"/>
</dbReference>
<dbReference type="PANTHER" id="PTHR43394:SF1">
    <property type="entry name" value="ATP-BINDING CASSETTE SUB-FAMILY B MEMBER 10, MITOCHONDRIAL"/>
    <property type="match status" value="1"/>
</dbReference>
<evidence type="ECO:0000256" key="5">
    <source>
        <dbReference type="SAM" id="Phobius"/>
    </source>
</evidence>
<comment type="caution">
    <text evidence="7">The sequence shown here is derived from an EMBL/GenBank/DDBJ whole genome shotgun (WGS) entry which is preliminary data.</text>
</comment>
<dbReference type="GO" id="GO:0005524">
    <property type="term" value="F:ATP binding"/>
    <property type="evidence" value="ECO:0007669"/>
    <property type="project" value="UniProtKB-KW"/>
</dbReference>
<feature type="non-terminal residue" evidence="7">
    <location>
        <position position="183"/>
    </location>
</feature>
<dbReference type="InterPro" id="IPR011527">
    <property type="entry name" value="ABC1_TM_dom"/>
</dbReference>
<dbReference type="Gene3D" id="1.20.1560.10">
    <property type="entry name" value="ABC transporter type 1, transmembrane domain"/>
    <property type="match status" value="1"/>
</dbReference>
<keyword evidence="4 5" id="KW-0472">Membrane</keyword>
<comment type="subcellular location">
    <subcellularLocation>
        <location evidence="1">Cell membrane</location>
        <topology evidence="1">Multi-pass membrane protein</topology>
    </subcellularLocation>
</comment>
<evidence type="ECO:0000256" key="1">
    <source>
        <dbReference type="ARBA" id="ARBA00004651"/>
    </source>
</evidence>
<dbReference type="EMBL" id="JPVP01000050">
    <property type="protein sequence ID" value="KGR86671.1"/>
    <property type="molecule type" value="Genomic_DNA"/>
</dbReference>
<proteinExistence type="predicted"/>
<accession>A0A0A3IPK9</accession>
<keyword evidence="3 5" id="KW-1133">Transmembrane helix</keyword>
<dbReference type="InterPro" id="IPR036640">
    <property type="entry name" value="ABC1_TM_sf"/>
</dbReference>
<evidence type="ECO:0000256" key="2">
    <source>
        <dbReference type="ARBA" id="ARBA00022692"/>
    </source>
</evidence>
<dbReference type="PROSITE" id="PS50929">
    <property type="entry name" value="ABC_TM1F"/>
    <property type="match status" value="1"/>
</dbReference>
<dbReference type="AlphaFoldDB" id="A0A0A3IPK9"/>
<name>A0A0A3IPK9_9BACI</name>
<reference evidence="7 8" key="1">
    <citation type="submission" date="2014-02" db="EMBL/GenBank/DDBJ databases">
        <title>Draft genome sequence of Lysinibacillus odysseyi NBRC 100172.</title>
        <authorList>
            <person name="Zhang F."/>
            <person name="Wang G."/>
            <person name="Zhang L."/>
        </authorList>
    </citation>
    <scope>NUCLEOTIDE SEQUENCE [LARGE SCALE GENOMIC DNA]</scope>
    <source>
        <strain evidence="7 8">NBRC 100172</strain>
    </source>
</reference>
<keyword evidence="8" id="KW-1185">Reference proteome</keyword>
<evidence type="ECO:0000259" key="6">
    <source>
        <dbReference type="PROSITE" id="PS50929"/>
    </source>
</evidence>
<keyword evidence="7" id="KW-0067">ATP-binding</keyword>
<evidence type="ECO:0000313" key="7">
    <source>
        <dbReference type="EMBL" id="KGR86671.1"/>
    </source>
</evidence>
<dbReference type="SUPFAM" id="SSF90123">
    <property type="entry name" value="ABC transporter transmembrane region"/>
    <property type="match status" value="1"/>
</dbReference>
<dbReference type="STRING" id="1220589.CD32_04865"/>
<evidence type="ECO:0000256" key="4">
    <source>
        <dbReference type="ARBA" id="ARBA00023136"/>
    </source>
</evidence>
<dbReference type="PANTHER" id="PTHR43394">
    <property type="entry name" value="ATP-DEPENDENT PERMEASE MDL1, MITOCHONDRIAL"/>
    <property type="match status" value="1"/>
</dbReference>
<keyword evidence="2 5" id="KW-0812">Transmembrane</keyword>
<evidence type="ECO:0000256" key="3">
    <source>
        <dbReference type="ARBA" id="ARBA00022989"/>
    </source>
</evidence>
<keyword evidence="7" id="KW-0547">Nucleotide-binding</keyword>
<dbReference type="Pfam" id="PF00664">
    <property type="entry name" value="ABC_membrane"/>
    <property type="match status" value="1"/>
</dbReference>
<feature type="transmembrane region" description="Helical" evidence="5">
    <location>
        <begin position="16"/>
        <end position="34"/>
    </location>
</feature>
<feature type="domain" description="ABC transmembrane type-1" evidence="6">
    <location>
        <begin position="19"/>
        <end position="183"/>
    </location>
</feature>
<dbReference type="GO" id="GO:0005886">
    <property type="term" value="C:plasma membrane"/>
    <property type="evidence" value="ECO:0007669"/>
    <property type="project" value="UniProtKB-SubCell"/>
</dbReference>
<sequence length="183" mass="20408">MQAVGKLINYLKPYKAFAIIAPLMMLFEVSMDLIQPTILQMIIDNGIAENDTPYIIRMFGTMIGAAVLGLIGGVGCSIYASRAAVNFATDVRHDLYKTIMYFSTSSKDEFTLGKLITNLTSDIEMLQRALTMLLKVFVRGPMMFIGAVVMVWFTARELFSILLVVIPILAFCVYFFTMLSGKL</sequence>
<gene>
    <name evidence="7" type="ORF">CD32_04865</name>
</gene>
<dbReference type="GO" id="GO:0015421">
    <property type="term" value="F:ABC-type oligopeptide transporter activity"/>
    <property type="evidence" value="ECO:0007669"/>
    <property type="project" value="TreeGrafter"/>
</dbReference>
<dbReference type="RefSeq" id="WP_036151885.1">
    <property type="nucleotide sequence ID" value="NZ_AVCX01000011.1"/>
</dbReference>
<dbReference type="Proteomes" id="UP000030437">
    <property type="component" value="Unassembled WGS sequence"/>
</dbReference>